<dbReference type="Proteomes" id="UP000828941">
    <property type="component" value="Chromosome 14"/>
</dbReference>
<accession>A0ACB9KGT7</accession>
<dbReference type="EMBL" id="CM039439">
    <property type="protein sequence ID" value="KAI4296385.1"/>
    <property type="molecule type" value="Genomic_DNA"/>
</dbReference>
<protein>
    <submittedName>
        <fullName evidence="1">Uncharacterized protein</fullName>
    </submittedName>
</protein>
<keyword evidence="2" id="KW-1185">Reference proteome</keyword>
<sequence length="485" mass="54086">MGSVGESKPHAVLLPYPAQGHIIPMTKLAKFLHFKGFHITFVNSEFNHKRFLKSKGPNTLDGLPDFCYETIPDGLPPSDADATQDIPSLCDSTSKTCLGPFLDLLAKLKDSASKGLVPPVTCIITDGVMTFSVKAAEIVGLPSVIFWTASACGFVGYSQYQNLVNKGLIPLKDESYLTNGYLDTVLDGIPGMKDIRLRDIPSFIRTTDPNDIMVNFFLRGMEEAHKASIIVINTFEEFERDALEALSRMFPPLYSIGPLHVLVNQIPESKLASIGSNLWKEDSFFLQWLDSREPKSVFYVNYGSITTMSAEQLVEFSWGLANTKKPFLWVLRPDLIKGVSVTLSPEFANETKDRGLIVSWCSQEQVLNHPAIGGFLTHCGWNSTIESVCAGVPMVCWPFFAEQQTNCRYACTEWGIGMEVDPIVKREEVEKLVNELMEGEKGKKKKQKAMEWKKKAEEAISTSGSSYKNLDTLINEVLLKWKNPC</sequence>
<proteinExistence type="predicted"/>
<gene>
    <name evidence="1" type="ORF">L6164_036348</name>
</gene>
<comment type="caution">
    <text evidence="1">The sequence shown here is derived from an EMBL/GenBank/DDBJ whole genome shotgun (WGS) entry which is preliminary data.</text>
</comment>
<reference evidence="1 2" key="1">
    <citation type="journal article" date="2022" name="DNA Res.">
        <title>Chromosomal-level genome assembly of the orchid tree Bauhinia variegata (Leguminosae; Cercidoideae) supports the allotetraploid origin hypothesis of Bauhinia.</title>
        <authorList>
            <person name="Zhong Y."/>
            <person name="Chen Y."/>
            <person name="Zheng D."/>
            <person name="Pang J."/>
            <person name="Liu Y."/>
            <person name="Luo S."/>
            <person name="Meng S."/>
            <person name="Qian L."/>
            <person name="Wei D."/>
            <person name="Dai S."/>
            <person name="Zhou R."/>
        </authorList>
    </citation>
    <scope>NUCLEOTIDE SEQUENCE [LARGE SCALE GENOMIC DNA]</scope>
    <source>
        <strain evidence="1">BV-YZ2020</strain>
    </source>
</reference>
<name>A0ACB9KGT7_BAUVA</name>
<evidence type="ECO:0000313" key="1">
    <source>
        <dbReference type="EMBL" id="KAI4296385.1"/>
    </source>
</evidence>
<evidence type="ECO:0000313" key="2">
    <source>
        <dbReference type="Proteomes" id="UP000828941"/>
    </source>
</evidence>
<organism evidence="1 2">
    <name type="scientific">Bauhinia variegata</name>
    <name type="common">Purple orchid tree</name>
    <name type="synonym">Phanera variegata</name>
    <dbReference type="NCBI Taxonomy" id="167791"/>
    <lineage>
        <taxon>Eukaryota</taxon>
        <taxon>Viridiplantae</taxon>
        <taxon>Streptophyta</taxon>
        <taxon>Embryophyta</taxon>
        <taxon>Tracheophyta</taxon>
        <taxon>Spermatophyta</taxon>
        <taxon>Magnoliopsida</taxon>
        <taxon>eudicotyledons</taxon>
        <taxon>Gunneridae</taxon>
        <taxon>Pentapetalae</taxon>
        <taxon>rosids</taxon>
        <taxon>fabids</taxon>
        <taxon>Fabales</taxon>
        <taxon>Fabaceae</taxon>
        <taxon>Cercidoideae</taxon>
        <taxon>Cercideae</taxon>
        <taxon>Bauhiniinae</taxon>
        <taxon>Bauhinia</taxon>
    </lineage>
</organism>